<dbReference type="Pfam" id="PF00378">
    <property type="entry name" value="ECH_1"/>
    <property type="match status" value="1"/>
</dbReference>
<comment type="similarity">
    <text evidence="1">Belongs to the enoyl-CoA hydratase/isomerase family.</text>
</comment>
<dbReference type="Gene3D" id="3.90.226.10">
    <property type="entry name" value="2-enoyl-CoA Hydratase, Chain A, domain 1"/>
    <property type="match status" value="1"/>
</dbReference>
<keyword evidence="3" id="KW-1185">Reference proteome</keyword>
<dbReference type="PANTHER" id="PTHR43684:SF4">
    <property type="entry name" value="ENOYL-COA HYDRATASE_ISOMERASE FAMILY PROTEIN (AFU_ORTHOLOGUE AFUA_1G01890)"/>
    <property type="match status" value="1"/>
</dbReference>
<reference evidence="2 3" key="1">
    <citation type="journal article" date="2018" name="Mycol. Prog.">
        <title>Coniella lustricola, a new species from submerged detritus.</title>
        <authorList>
            <person name="Raudabaugh D.B."/>
            <person name="Iturriaga T."/>
            <person name="Carver A."/>
            <person name="Mondo S."/>
            <person name="Pangilinan J."/>
            <person name="Lipzen A."/>
            <person name="He G."/>
            <person name="Amirebrahimi M."/>
            <person name="Grigoriev I.V."/>
            <person name="Miller A.N."/>
        </authorList>
    </citation>
    <scope>NUCLEOTIDE SEQUENCE [LARGE SCALE GENOMIC DNA]</scope>
    <source>
        <strain evidence="2 3">B22-T-1</strain>
    </source>
</reference>
<evidence type="ECO:0000313" key="2">
    <source>
        <dbReference type="EMBL" id="PSR94515.1"/>
    </source>
</evidence>
<dbReference type="Proteomes" id="UP000241462">
    <property type="component" value="Unassembled WGS sequence"/>
</dbReference>
<evidence type="ECO:0000256" key="1">
    <source>
        <dbReference type="ARBA" id="ARBA00005254"/>
    </source>
</evidence>
<dbReference type="InterPro" id="IPR001753">
    <property type="entry name" value="Enoyl-CoA_hydra/iso"/>
</dbReference>
<evidence type="ECO:0000313" key="3">
    <source>
        <dbReference type="Proteomes" id="UP000241462"/>
    </source>
</evidence>
<name>A0A2T3AFK6_9PEZI</name>
<dbReference type="OrthoDB" id="2018133at2759"/>
<dbReference type="InterPro" id="IPR051053">
    <property type="entry name" value="ECH/Chromodomain_protein"/>
</dbReference>
<dbReference type="CDD" id="cd06558">
    <property type="entry name" value="crotonase-like"/>
    <property type="match status" value="1"/>
</dbReference>
<proteinExistence type="inferred from homology"/>
<dbReference type="AlphaFoldDB" id="A0A2T3AFK6"/>
<dbReference type="PANTHER" id="PTHR43684">
    <property type="match status" value="1"/>
</dbReference>
<dbReference type="SUPFAM" id="SSF52096">
    <property type="entry name" value="ClpP/crotonase"/>
    <property type="match status" value="1"/>
</dbReference>
<accession>A0A2T3AFK6</accession>
<gene>
    <name evidence="2" type="ORF">BD289DRAFT_459272</name>
</gene>
<protein>
    <submittedName>
        <fullName evidence="2">ClpP/crotonase-like domain-containing protein</fullName>
    </submittedName>
</protein>
<sequence length="331" mass="35210">MQNAGPPPESYANLSLPALKLSHHPPTAPTATPIILVSLHRPEVHNAFNNTMMLSLERAFALLSADPRVKCIVLTGSDPTNRIFCAGMELNPDILSTSAAAADVDAEASRLAASTATTHRDGGGRVSLAIFRCPKPVIAALNGSAVGIGATMTLPCAIRVTHTAARVGFVFARRGLVLEGCSSFFLPRLLGTSRALHLATTGGVYPVTDPLLDGLFTLVDDPAQVVPRALAIAEDVARNASVVSTVMMRDMMYRGAASPEGAHLLESRILFDLFSRPDFVEGVKAFVEKKEPVLVGEMPRDAPGVWPWWEDELVKAKEKEDGNGNGGKAKL</sequence>
<dbReference type="InterPro" id="IPR029045">
    <property type="entry name" value="ClpP/crotonase-like_dom_sf"/>
</dbReference>
<dbReference type="EMBL" id="KZ678397">
    <property type="protein sequence ID" value="PSR94515.1"/>
    <property type="molecule type" value="Genomic_DNA"/>
</dbReference>
<dbReference type="STRING" id="2025994.A0A2T3AFK6"/>
<organism evidence="2 3">
    <name type="scientific">Coniella lustricola</name>
    <dbReference type="NCBI Taxonomy" id="2025994"/>
    <lineage>
        <taxon>Eukaryota</taxon>
        <taxon>Fungi</taxon>
        <taxon>Dikarya</taxon>
        <taxon>Ascomycota</taxon>
        <taxon>Pezizomycotina</taxon>
        <taxon>Sordariomycetes</taxon>
        <taxon>Sordariomycetidae</taxon>
        <taxon>Diaporthales</taxon>
        <taxon>Schizoparmaceae</taxon>
        <taxon>Coniella</taxon>
    </lineage>
</organism>
<dbReference type="InParanoid" id="A0A2T3AFK6"/>